<keyword evidence="4" id="KW-0574">Periplasm</keyword>
<dbReference type="PANTHER" id="PTHR30222">
    <property type="entry name" value="SPERMIDINE/PUTRESCINE-BINDING PERIPLASMIC PROTEIN"/>
    <property type="match status" value="1"/>
</dbReference>
<dbReference type="InterPro" id="IPR006059">
    <property type="entry name" value="SBP"/>
</dbReference>
<keyword evidence="3" id="KW-0732">Signal</keyword>
<feature type="binding site" evidence="5">
    <location>
        <position position="91"/>
    </location>
    <ligand>
        <name>spermidine</name>
        <dbReference type="ChEBI" id="CHEBI:57834"/>
    </ligand>
</feature>
<evidence type="ECO:0000256" key="4">
    <source>
        <dbReference type="ARBA" id="ARBA00022764"/>
    </source>
</evidence>
<sequence length="356" mass="40426">MKKLALLSGVILFFCLLLGLGSSALNETPKESGKVLNLYNWGDYIDPSLISEFESETGYHVVYETFDSNESMYTKLKQGSNHYDLTIPSDYMVEKMKNDGLVQPIDKSKLNFLNEMDSSIMGLSYDSQNNYSIPYFYGTLGIVYNDQYVDGAKLQSFTDLWRVDYRHSMMLVDSARDVIGLSLISDGHSLNTTDNSLLKQAKEKLDKLAPNVKAIVADEMKMYMIQNEAAIGVTWSGEAAEMLKNNEHLHYVIPKEGSNLWVDNFVIPKSAQHSDAAYAFMNFMMRPENAAKNSVYLGYSTPNVLAKQELEKTQDPVLAFYPTADQMKHLEVFEDLGQDAVQTYNDLFLEFKMYRN</sequence>
<evidence type="ECO:0000256" key="5">
    <source>
        <dbReference type="PIRSR" id="PIRSR019574-1"/>
    </source>
</evidence>
<dbReference type="STRING" id="1423744.FC86_GL000621"/>
<dbReference type="RefSeq" id="WP_056974840.1">
    <property type="nucleotide sequence ID" value="NZ_AYZL01000020.1"/>
</dbReference>
<gene>
    <name evidence="6" type="ORF">FC86_GL000621</name>
</gene>
<dbReference type="Proteomes" id="UP000051378">
    <property type="component" value="Unassembled WGS sequence"/>
</dbReference>
<keyword evidence="2" id="KW-0813">Transport</keyword>
<dbReference type="EMBL" id="AYZL01000020">
    <property type="protein sequence ID" value="KRN03517.1"/>
    <property type="molecule type" value="Genomic_DNA"/>
</dbReference>
<evidence type="ECO:0000313" key="7">
    <source>
        <dbReference type="Proteomes" id="UP000051378"/>
    </source>
</evidence>
<dbReference type="Gene3D" id="3.40.190.10">
    <property type="entry name" value="Periplasmic binding protein-like II"/>
    <property type="match status" value="2"/>
</dbReference>
<dbReference type="CDD" id="cd13663">
    <property type="entry name" value="PBP2_PotD_PotF_like_2"/>
    <property type="match status" value="1"/>
</dbReference>
<evidence type="ECO:0000256" key="1">
    <source>
        <dbReference type="ARBA" id="ARBA00004418"/>
    </source>
</evidence>
<name>A0A0R2DTQ5_9LACO</name>
<reference evidence="6 7" key="1">
    <citation type="journal article" date="2015" name="Genome Announc.">
        <title>Expanding the biotechnology potential of lactobacilli through comparative genomics of 213 strains and associated genera.</title>
        <authorList>
            <person name="Sun Z."/>
            <person name="Harris H.M."/>
            <person name="McCann A."/>
            <person name="Guo C."/>
            <person name="Argimon S."/>
            <person name="Zhang W."/>
            <person name="Yang X."/>
            <person name="Jeffery I.B."/>
            <person name="Cooney J.C."/>
            <person name="Kagawa T.F."/>
            <person name="Liu W."/>
            <person name="Song Y."/>
            <person name="Salvetti E."/>
            <person name="Wrobel A."/>
            <person name="Rasinkangas P."/>
            <person name="Parkhill J."/>
            <person name="Rea M.C."/>
            <person name="O'Sullivan O."/>
            <person name="Ritari J."/>
            <person name="Douillard F.P."/>
            <person name="Paul Ross R."/>
            <person name="Yang R."/>
            <person name="Briner A.E."/>
            <person name="Felis G.E."/>
            <person name="de Vos W.M."/>
            <person name="Barrangou R."/>
            <person name="Klaenhammer T.R."/>
            <person name="Caufield P.W."/>
            <person name="Cui Y."/>
            <person name="Zhang H."/>
            <person name="O'Toole P.W."/>
        </authorList>
    </citation>
    <scope>NUCLEOTIDE SEQUENCE [LARGE SCALE GENOMIC DNA]</scope>
    <source>
        <strain evidence="6 7">DSM 23037</strain>
    </source>
</reference>
<protein>
    <submittedName>
        <fullName evidence="6">Spermidine putrescine-binding periplasmic protein</fullName>
    </submittedName>
</protein>
<keyword evidence="7" id="KW-1185">Reference proteome</keyword>
<proteinExistence type="predicted"/>
<dbReference type="GO" id="GO:0015846">
    <property type="term" value="P:polyamine transport"/>
    <property type="evidence" value="ECO:0007669"/>
    <property type="project" value="InterPro"/>
</dbReference>
<dbReference type="GO" id="GO:0019808">
    <property type="term" value="F:polyamine binding"/>
    <property type="evidence" value="ECO:0007669"/>
    <property type="project" value="InterPro"/>
</dbReference>
<dbReference type="Pfam" id="PF13416">
    <property type="entry name" value="SBP_bac_8"/>
    <property type="match status" value="1"/>
</dbReference>
<dbReference type="GO" id="GO:0042597">
    <property type="term" value="C:periplasmic space"/>
    <property type="evidence" value="ECO:0007669"/>
    <property type="project" value="UniProtKB-SubCell"/>
</dbReference>
<dbReference type="InterPro" id="IPR001188">
    <property type="entry name" value="Sperm_putr-bd"/>
</dbReference>
<dbReference type="PANTHER" id="PTHR30222:SF17">
    <property type="entry name" value="SPERMIDINE_PUTRESCINE-BINDING PERIPLASMIC PROTEIN"/>
    <property type="match status" value="1"/>
</dbReference>
<dbReference type="AlphaFoldDB" id="A0A0R2DTQ5"/>
<dbReference type="PIRSF" id="PIRSF019574">
    <property type="entry name" value="Periplasmic_polyamine_BP"/>
    <property type="match status" value="1"/>
</dbReference>
<comment type="caution">
    <text evidence="6">The sequence shown here is derived from an EMBL/GenBank/DDBJ whole genome shotgun (WGS) entry which is preliminary data.</text>
</comment>
<dbReference type="PATRIC" id="fig|1423744.4.peg.639"/>
<dbReference type="PRINTS" id="PR00909">
    <property type="entry name" value="SPERMDNBNDNG"/>
</dbReference>
<accession>A0A0R2DTQ5</accession>
<evidence type="ECO:0000256" key="3">
    <source>
        <dbReference type="ARBA" id="ARBA00022729"/>
    </source>
</evidence>
<evidence type="ECO:0000256" key="2">
    <source>
        <dbReference type="ARBA" id="ARBA00022448"/>
    </source>
</evidence>
<dbReference type="SUPFAM" id="SSF53850">
    <property type="entry name" value="Periplasmic binding protein-like II"/>
    <property type="match status" value="1"/>
</dbReference>
<organism evidence="6 7">
    <name type="scientific">Holzapfeliella floricola DSM 23037 = JCM 16512</name>
    <dbReference type="NCBI Taxonomy" id="1423744"/>
    <lineage>
        <taxon>Bacteria</taxon>
        <taxon>Bacillati</taxon>
        <taxon>Bacillota</taxon>
        <taxon>Bacilli</taxon>
        <taxon>Lactobacillales</taxon>
        <taxon>Lactobacillaceae</taxon>
        <taxon>Holzapfeliella</taxon>
    </lineage>
</organism>
<dbReference type="OrthoDB" id="9769319at2"/>
<comment type="subcellular location">
    <subcellularLocation>
        <location evidence="1">Periplasm</location>
    </subcellularLocation>
</comment>
<evidence type="ECO:0000313" key="6">
    <source>
        <dbReference type="EMBL" id="KRN03517.1"/>
    </source>
</evidence>